<name>A0AA89BVD3_PINIB</name>
<dbReference type="InterPro" id="IPR036058">
    <property type="entry name" value="Kazal_dom_sf"/>
</dbReference>
<evidence type="ECO:0000259" key="1">
    <source>
        <dbReference type="PROSITE" id="PS51465"/>
    </source>
</evidence>
<evidence type="ECO:0000313" key="2">
    <source>
        <dbReference type="EMBL" id="KAK3083873.1"/>
    </source>
</evidence>
<dbReference type="PROSITE" id="PS51465">
    <property type="entry name" value="KAZAL_2"/>
    <property type="match status" value="1"/>
</dbReference>
<evidence type="ECO:0000313" key="3">
    <source>
        <dbReference type="Proteomes" id="UP001186944"/>
    </source>
</evidence>
<organism evidence="2 3">
    <name type="scientific">Pinctada imbricata</name>
    <name type="common">Atlantic pearl-oyster</name>
    <name type="synonym">Pinctada martensii</name>
    <dbReference type="NCBI Taxonomy" id="66713"/>
    <lineage>
        <taxon>Eukaryota</taxon>
        <taxon>Metazoa</taxon>
        <taxon>Spiralia</taxon>
        <taxon>Lophotrochozoa</taxon>
        <taxon>Mollusca</taxon>
        <taxon>Bivalvia</taxon>
        <taxon>Autobranchia</taxon>
        <taxon>Pteriomorphia</taxon>
        <taxon>Pterioida</taxon>
        <taxon>Pterioidea</taxon>
        <taxon>Pteriidae</taxon>
        <taxon>Pinctada</taxon>
    </lineage>
</organism>
<feature type="domain" description="Kazal-like" evidence="1">
    <location>
        <begin position="21"/>
        <end position="76"/>
    </location>
</feature>
<dbReference type="CDD" id="cd00104">
    <property type="entry name" value="KAZAL_FS"/>
    <property type="match status" value="1"/>
</dbReference>
<dbReference type="SMART" id="SM00280">
    <property type="entry name" value="KAZAL"/>
    <property type="match status" value="1"/>
</dbReference>
<dbReference type="SUPFAM" id="SSF100895">
    <property type="entry name" value="Kazal-type serine protease inhibitors"/>
    <property type="match status" value="1"/>
</dbReference>
<gene>
    <name evidence="2" type="ORF">FSP39_004408</name>
</gene>
<dbReference type="Gene3D" id="3.30.60.30">
    <property type="match status" value="1"/>
</dbReference>
<proteinExistence type="predicted"/>
<reference evidence="2" key="1">
    <citation type="submission" date="2019-08" db="EMBL/GenBank/DDBJ databases">
        <title>The improved chromosome-level genome for the pearl oyster Pinctada fucata martensii using PacBio sequencing and Hi-C.</title>
        <authorList>
            <person name="Zheng Z."/>
        </authorList>
    </citation>
    <scope>NUCLEOTIDE SEQUENCE</scope>
    <source>
        <strain evidence="2">ZZ-2019</strain>
        <tissue evidence="2">Adductor muscle</tissue>
    </source>
</reference>
<dbReference type="EMBL" id="VSWD01000013">
    <property type="protein sequence ID" value="KAK3083873.1"/>
    <property type="molecule type" value="Genomic_DNA"/>
</dbReference>
<dbReference type="Proteomes" id="UP001186944">
    <property type="component" value="Unassembled WGS sequence"/>
</dbReference>
<dbReference type="InterPro" id="IPR002350">
    <property type="entry name" value="Kazal_dom"/>
</dbReference>
<dbReference type="AlphaFoldDB" id="A0AA89BVD3"/>
<sequence>MSTTPGAPPSTVPPILTGSEAVLDFFCLALAHQDCETDVNYVCGSDATTYLNPCEFEKARCAYREVHLKHEGNCTGDPFNP</sequence>
<dbReference type="Pfam" id="PF07648">
    <property type="entry name" value="Kazal_2"/>
    <property type="match status" value="1"/>
</dbReference>
<protein>
    <recommendedName>
        <fullName evidence="1">Kazal-like domain-containing protein</fullName>
    </recommendedName>
</protein>
<comment type="caution">
    <text evidence="2">The sequence shown here is derived from an EMBL/GenBank/DDBJ whole genome shotgun (WGS) entry which is preliminary data.</text>
</comment>
<keyword evidence="3" id="KW-1185">Reference proteome</keyword>
<accession>A0AA89BVD3</accession>